<dbReference type="Gene3D" id="3.90.550.10">
    <property type="entry name" value="Spore Coat Polysaccharide Biosynthesis Protein SpsA, Chain A"/>
    <property type="match status" value="1"/>
</dbReference>
<proteinExistence type="predicted"/>
<feature type="domain" description="Glycosyltransferase 2-like" evidence="1">
    <location>
        <begin position="698"/>
        <end position="821"/>
    </location>
</feature>
<dbReference type="RefSeq" id="WP_032221635.1">
    <property type="nucleotide sequence ID" value="NZ_AP027576.1"/>
</dbReference>
<gene>
    <name evidence="3" type="ORF">HVW04_19345</name>
</gene>
<dbReference type="InterPro" id="IPR001173">
    <property type="entry name" value="Glyco_trans_2-like"/>
</dbReference>
<dbReference type="CDD" id="cd00761">
    <property type="entry name" value="Glyco_tranf_GTA_type"/>
    <property type="match status" value="1"/>
</dbReference>
<sequence length="920" mass="107134">MSNRLTKKKVKNKLHTGDEINQLQVAFSIYDSHFEKLFRLLSRKANKIEWKEQNYPFLPFNGLSNIESSTEWLLPADNSRNKHLHIESDGSLSVEMDLINGDSFYLQTGSMNINGLPLDKNSWRINGGFKYRLVLNASYGENRPECAIFIIQYDENKRITHKYQLIYNGINHIEFDTMPDARYFSMALRFKGQGSLRIEPIKLYIEETLPVNAIRLDNCQSHEEIIRHFEVKAKTLTKAFETRILSLPESPQIQKQKIDELKDKLATALYEKQKLERSLYYRLGKTMVETKRSSLKGFLSLPQKLIKIRAAKRKGKFDHPPLNCSVKKQLLESVGVYNEVKHDNEISWPVFESHAHLRNQHINVVTICDKFTYECFRYEANFIPLTKQNWKSEIDESHPVMLFLESAWNGNNGEWTYTMVSYKKHLGDPLRKVIKYCQSKNIPVVFWNKEDPTNYEVFIDVAADCDYIFTTDGNILEKYKSRVGHNRVYALPFAAQPAIHNPIRDKNKKLPVYEVCFAGSWYNNGHDTRRAQTEIVLDGTAHRELHIYDRMLHATKHRESRIFPEKYQPFIVGSLDYEQMLTAYRQYKLFLNINTVQDSPTMFSRRVFEILACGTPVVSTHSDGMKAMLGNHVHIVNNKDEAKNIVQQLLKSDLRREILGHQAARHCLLYHSYEKRFKQILNTVGINTSPLKDDKISIIICTNRLQNIDMLIDNYQRQSHENKELLLILNNDDFDIDLIKNKTRGIPNVYIYQLSQETTLGDCLNYGVAHASGHYIAKMDDDDYYGGNYLLDALLAFNYSGADVIGKDSYFCYVESKNVMAIKQPGKDNRFSDFVSGGTLIIKKYVFEKIKFQSCNRGEDTNFLKECKMNGFTIYSSDKYNFIQMRYKNTAAHTWQIQDEDYLKNCQVVKDEFDKKLSFI</sequence>
<dbReference type="SUPFAM" id="SSF53448">
    <property type="entry name" value="Nucleotide-diphospho-sugar transferases"/>
    <property type="match status" value="1"/>
</dbReference>
<evidence type="ECO:0000259" key="1">
    <source>
        <dbReference type="Pfam" id="PF00535"/>
    </source>
</evidence>
<organism evidence="3 4">
    <name type="scientific">Escherichia coli</name>
    <dbReference type="NCBI Taxonomy" id="562"/>
    <lineage>
        <taxon>Bacteria</taxon>
        <taxon>Pseudomonadati</taxon>
        <taxon>Pseudomonadota</taxon>
        <taxon>Gammaproteobacteria</taxon>
        <taxon>Enterobacterales</taxon>
        <taxon>Enterobacteriaceae</taxon>
        <taxon>Escherichia</taxon>
    </lineage>
</organism>
<dbReference type="Proteomes" id="UP000514715">
    <property type="component" value="Chromosome"/>
</dbReference>
<feature type="domain" description="Spore protein YkvP/CgeB glycosyl transferase-like" evidence="2">
    <location>
        <begin position="571"/>
        <end position="682"/>
    </location>
</feature>
<protein>
    <submittedName>
        <fullName evidence="3">Glycosyltransferase</fullName>
    </submittedName>
</protein>
<evidence type="ECO:0000313" key="4">
    <source>
        <dbReference type="Proteomes" id="UP000514715"/>
    </source>
</evidence>
<name>A0A1D7Q4F6_ECOLX</name>
<dbReference type="InterPro" id="IPR029044">
    <property type="entry name" value="Nucleotide-diphossugar_trans"/>
</dbReference>
<reference evidence="3 4" key="1">
    <citation type="submission" date="2020-06" db="EMBL/GenBank/DDBJ databases">
        <title>REHAB project genomes.</title>
        <authorList>
            <person name="Shaw L.P."/>
        </authorList>
    </citation>
    <scope>NUCLEOTIDE SEQUENCE [LARGE SCALE GENOMIC DNA]</scope>
    <source>
        <strain evidence="3 4">RHB07-C04</strain>
    </source>
</reference>
<keyword evidence="3" id="KW-0808">Transferase</keyword>
<dbReference type="EMBL" id="CP057975">
    <property type="protein sequence ID" value="QMP46891.1"/>
    <property type="molecule type" value="Genomic_DNA"/>
</dbReference>
<dbReference type="AlphaFoldDB" id="A0A1D7Q4F6"/>
<dbReference type="Pfam" id="PF00535">
    <property type="entry name" value="Glycos_transf_2"/>
    <property type="match status" value="1"/>
</dbReference>
<dbReference type="SUPFAM" id="SSF53756">
    <property type="entry name" value="UDP-Glycosyltransferase/glycogen phosphorylase"/>
    <property type="match status" value="1"/>
</dbReference>
<dbReference type="Gene3D" id="3.40.50.2000">
    <property type="entry name" value="Glycogen Phosphorylase B"/>
    <property type="match status" value="1"/>
</dbReference>
<dbReference type="Pfam" id="PF13524">
    <property type="entry name" value="Glyco_trans_1_2"/>
    <property type="match status" value="1"/>
</dbReference>
<accession>A0A1D7Q4F6</accession>
<evidence type="ECO:0000259" key="2">
    <source>
        <dbReference type="Pfam" id="PF13524"/>
    </source>
</evidence>
<evidence type="ECO:0000313" key="3">
    <source>
        <dbReference type="EMBL" id="QMP46891.1"/>
    </source>
</evidence>
<dbReference type="GO" id="GO:0016740">
    <property type="term" value="F:transferase activity"/>
    <property type="evidence" value="ECO:0007669"/>
    <property type="project" value="UniProtKB-KW"/>
</dbReference>
<dbReference type="InterPro" id="IPR055259">
    <property type="entry name" value="YkvP/CgeB_Glyco_trans-like"/>
</dbReference>